<keyword evidence="2" id="KW-1185">Reference proteome</keyword>
<proteinExistence type="predicted"/>
<dbReference type="OrthoDB" id="448448at2759"/>
<evidence type="ECO:0000313" key="1">
    <source>
        <dbReference type="EMBL" id="KJH42795.1"/>
    </source>
</evidence>
<protein>
    <submittedName>
        <fullName evidence="1">Uncharacterized protein</fullName>
    </submittedName>
</protein>
<dbReference type="AlphaFoldDB" id="A0A0D8XDU0"/>
<evidence type="ECO:0000313" key="2">
    <source>
        <dbReference type="Proteomes" id="UP000053766"/>
    </source>
</evidence>
<sequence>MVGDCVINFMSNKSFVRQFRSSLSSYSSEKLRYYNSSCSLPFQDERTETSVFAALHARKRKLDGSAPSGVVVQDKYVDIAENIRDFMRNSGGRAFTETITNKFKAIPLVEKEIVSQLSRFFFVFPALEFSSYHQKLLPMQPQNQRHLGVGVEARRRRRRNYVFEVMKREARSEYFVIFHIS</sequence>
<reference evidence="2" key="2">
    <citation type="journal article" date="2016" name="Sci. Rep.">
        <title>Dictyocaulus viviparus genome, variome and transcriptome elucidate lungworm biology and support future intervention.</title>
        <authorList>
            <person name="McNulty S.N."/>
            <person name="Strube C."/>
            <person name="Rosa B.A."/>
            <person name="Martin J.C."/>
            <person name="Tyagi R."/>
            <person name="Choi Y.J."/>
            <person name="Wang Q."/>
            <person name="Hallsworth Pepin K."/>
            <person name="Zhang X."/>
            <person name="Ozersky P."/>
            <person name="Wilson R.K."/>
            <person name="Sternberg P.W."/>
            <person name="Gasser R.B."/>
            <person name="Mitreva M."/>
        </authorList>
    </citation>
    <scope>NUCLEOTIDE SEQUENCE [LARGE SCALE GENOMIC DNA]</scope>
    <source>
        <strain evidence="2">HannoverDv2000</strain>
    </source>
</reference>
<reference evidence="1 2" key="1">
    <citation type="submission" date="2013-11" db="EMBL/GenBank/DDBJ databases">
        <title>Draft genome of the bovine lungworm Dictyocaulus viviparus.</title>
        <authorList>
            <person name="Mitreva M."/>
        </authorList>
    </citation>
    <scope>NUCLEOTIDE SEQUENCE [LARGE SCALE GENOMIC DNA]</scope>
    <source>
        <strain evidence="1 2">HannoverDv2000</strain>
    </source>
</reference>
<accession>A0A0D8XDU0</accession>
<organism evidence="1 2">
    <name type="scientific">Dictyocaulus viviparus</name>
    <name type="common">Bovine lungworm</name>
    <dbReference type="NCBI Taxonomy" id="29172"/>
    <lineage>
        <taxon>Eukaryota</taxon>
        <taxon>Metazoa</taxon>
        <taxon>Ecdysozoa</taxon>
        <taxon>Nematoda</taxon>
        <taxon>Chromadorea</taxon>
        <taxon>Rhabditida</taxon>
        <taxon>Rhabditina</taxon>
        <taxon>Rhabditomorpha</taxon>
        <taxon>Strongyloidea</taxon>
        <taxon>Metastrongylidae</taxon>
        <taxon>Dictyocaulus</taxon>
    </lineage>
</organism>
<name>A0A0D8XDU0_DICVI</name>
<dbReference type="EMBL" id="KN716624">
    <property type="protein sequence ID" value="KJH42795.1"/>
    <property type="molecule type" value="Genomic_DNA"/>
</dbReference>
<dbReference type="Proteomes" id="UP000053766">
    <property type="component" value="Unassembled WGS sequence"/>
</dbReference>
<gene>
    <name evidence="1" type="ORF">DICVIV_11210</name>
</gene>